<keyword evidence="2 6" id="KW-0812">Transmembrane</keyword>
<feature type="transmembrane region" description="Helical" evidence="6">
    <location>
        <begin position="229"/>
        <end position="251"/>
    </location>
</feature>
<sequence length="256" mass="26882">MYKESFAAAAGAAQKKFNLLKTNPAGYVVLSILAGMYIGFGILLAFTVGGQLGTNPAANLIKGLIFGVALSLVVIPGAELFTGNNFVMSAGLLEKKVKLGQAGLLWLVCWLGNLLGAGILAWMFVKSGLDLPVTATVFTKAAAAKMAAPAGQLFLRGILCNILVCLAVWSGFQTKSDSAKLIMIFWCLLAFFSTGFEHSVANMTTFIVALLNPVQGAGAVSAGGMFYNLLWVTLGNMAGGIVFVALPYWLAAKDKQ</sequence>
<dbReference type="PANTHER" id="PTHR30520:SF8">
    <property type="entry name" value="NITRITE TRANSPORTER NIRC"/>
    <property type="match status" value="1"/>
</dbReference>
<gene>
    <name evidence="7" type="ORF">LOB39_08740</name>
</gene>
<proteinExistence type="inferred from homology"/>
<evidence type="ECO:0000256" key="1">
    <source>
        <dbReference type="ARBA" id="ARBA00004141"/>
    </source>
</evidence>
<dbReference type="Gene3D" id="1.20.1080.10">
    <property type="entry name" value="Glycerol uptake facilitator protein"/>
    <property type="match status" value="1"/>
</dbReference>
<feature type="transmembrane region" description="Helical" evidence="6">
    <location>
        <begin position="25"/>
        <end position="48"/>
    </location>
</feature>
<dbReference type="Proteomes" id="UP001320314">
    <property type="component" value="Unassembled WGS sequence"/>
</dbReference>
<evidence type="ECO:0000313" key="7">
    <source>
        <dbReference type="EMBL" id="MCD5518638.1"/>
    </source>
</evidence>
<dbReference type="EMBL" id="JAJNUD010000027">
    <property type="protein sequence ID" value="MCD5518638.1"/>
    <property type="molecule type" value="Genomic_DNA"/>
</dbReference>
<dbReference type="PROSITE" id="PS01005">
    <property type="entry name" value="FORMATE_NITRITE_TP_1"/>
    <property type="match status" value="1"/>
</dbReference>
<evidence type="ECO:0000256" key="6">
    <source>
        <dbReference type="SAM" id="Phobius"/>
    </source>
</evidence>
<dbReference type="PANTHER" id="PTHR30520">
    <property type="entry name" value="FORMATE TRANSPORTER-RELATED"/>
    <property type="match status" value="1"/>
</dbReference>
<dbReference type="InterPro" id="IPR000292">
    <property type="entry name" value="For/NO2_transpt"/>
</dbReference>
<dbReference type="PROSITE" id="PS01006">
    <property type="entry name" value="FORMATE_NITRITE_TP_2"/>
    <property type="match status" value="1"/>
</dbReference>
<evidence type="ECO:0000256" key="3">
    <source>
        <dbReference type="ARBA" id="ARBA00022989"/>
    </source>
</evidence>
<dbReference type="RefSeq" id="WP_231523785.1">
    <property type="nucleotide sequence ID" value="NZ_JAJNUD010000027.1"/>
</dbReference>
<keyword evidence="4 6" id="KW-0472">Membrane</keyword>
<dbReference type="InterPro" id="IPR023271">
    <property type="entry name" value="Aquaporin-like"/>
</dbReference>
<evidence type="ECO:0000256" key="5">
    <source>
        <dbReference type="ARBA" id="ARBA00049660"/>
    </source>
</evidence>
<comment type="subcellular location">
    <subcellularLocation>
        <location evidence="1">Membrane</location>
        <topology evidence="1">Multi-pass membrane protein</topology>
    </subcellularLocation>
</comment>
<name>A0ABD4SDC8_9LACO</name>
<accession>A0ABD4SDC8</accession>
<feature type="transmembrane region" description="Helical" evidence="6">
    <location>
        <begin position="103"/>
        <end position="125"/>
    </location>
</feature>
<dbReference type="GO" id="GO:0016020">
    <property type="term" value="C:membrane"/>
    <property type="evidence" value="ECO:0007669"/>
    <property type="project" value="UniProtKB-SubCell"/>
</dbReference>
<evidence type="ECO:0000313" key="8">
    <source>
        <dbReference type="Proteomes" id="UP001320314"/>
    </source>
</evidence>
<feature type="transmembrane region" description="Helical" evidence="6">
    <location>
        <begin position="184"/>
        <end position="209"/>
    </location>
</feature>
<evidence type="ECO:0000256" key="2">
    <source>
        <dbReference type="ARBA" id="ARBA00022692"/>
    </source>
</evidence>
<reference evidence="7 8" key="1">
    <citation type="submission" date="2021-12" db="EMBL/GenBank/DDBJ databases">
        <title>Antimicrobial susceptibility of Lactobacillus delbrueckii subsp. lactis obtained from milk products and other habitats.</title>
        <authorList>
            <person name="Shani N."/>
        </authorList>
    </citation>
    <scope>NUCLEOTIDE SEQUENCE [LARGE SCALE GENOMIC DNA]</scope>
    <source>
        <strain evidence="7 8">CIRM BIA 266</strain>
    </source>
</reference>
<keyword evidence="3 6" id="KW-1133">Transmembrane helix</keyword>
<dbReference type="AlphaFoldDB" id="A0ABD4SDC8"/>
<comment type="similarity">
    <text evidence="5">Belongs to the FNT transporter (TC 1.A.16) family.</text>
</comment>
<organism evidence="7 8">
    <name type="scientific">Lactobacillus delbrueckii subsp. allosunkii</name>
    <dbReference type="NCBI Taxonomy" id="1050107"/>
    <lineage>
        <taxon>Bacteria</taxon>
        <taxon>Bacillati</taxon>
        <taxon>Bacillota</taxon>
        <taxon>Bacilli</taxon>
        <taxon>Lactobacillales</taxon>
        <taxon>Lactobacillaceae</taxon>
        <taxon>Lactobacillus</taxon>
    </lineage>
</organism>
<evidence type="ECO:0000256" key="4">
    <source>
        <dbReference type="ARBA" id="ARBA00023136"/>
    </source>
</evidence>
<dbReference type="InterPro" id="IPR024002">
    <property type="entry name" value="For/NO2_transpt_CS"/>
</dbReference>
<dbReference type="Pfam" id="PF01226">
    <property type="entry name" value="Form_Nir_trans"/>
    <property type="match status" value="1"/>
</dbReference>
<protein>
    <submittedName>
        <fullName evidence="7">Formate/nitrite transporter family protein</fullName>
    </submittedName>
</protein>
<feature type="transmembrane region" description="Helical" evidence="6">
    <location>
        <begin position="153"/>
        <end position="172"/>
    </location>
</feature>
<comment type="caution">
    <text evidence="7">The sequence shown here is derived from an EMBL/GenBank/DDBJ whole genome shotgun (WGS) entry which is preliminary data.</text>
</comment>
<feature type="transmembrane region" description="Helical" evidence="6">
    <location>
        <begin position="60"/>
        <end position="82"/>
    </location>
</feature>